<dbReference type="AlphaFoldDB" id="A0A1B2ELS7"/>
<organism evidence="1">
    <name type="scientific">Microvirga ossetica</name>
    <dbReference type="NCBI Taxonomy" id="1882682"/>
    <lineage>
        <taxon>Bacteria</taxon>
        <taxon>Pseudomonadati</taxon>
        <taxon>Pseudomonadota</taxon>
        <taxon>Alphaproteobacteria</taxon>
        <taxon>Hyphomicrobiales</taxon>
        <taxon>Methylobacteriaceae</taxon>
        <taxon>Microvirga</taxon>
    </lineage>
</organism>
<name>A0A1B2ELS7_9HYPH</name>
<dbReference type="KEGG" id="moc:BB934_23920"/>
<reference evidence="1" key="1">
    <citation type="submission" date="2016-07" db="EMBL/GenBank/DDBJ databases">
        <title>Microvirga ossetica sp. nov. a new species of rhizobia isolated from root nodules of the legume species Vicia alpestris Steven originated from North Ossetia region in the Caucasus.</title>
        <authorList>
            <person name="Safronova V.I."/>
            <person name="Kuznetsova I.G."/>
            <person name="Sazanova A.L."/>
            <person name="Belimov A."/>
            <person name="Andronov E."/>
            <person name="Osledkin Y.S."/>
            <person name="Onishchuk O.P."/>
            <person name="Kurchak O.N."/>
            <person name="Shaposhnikov A.I."/>
            <person name="Willems A."/>
            <person name="Tikhonovich I.A."/>
        </authorList>
    </citation>
    <scope>NUCLEOTIDE SEQUENCE [LARGE SCALE GENOMIC DNA]</scope>
    <source>
        <strain evidence="1">V5/3M</strain>
    </source>
</reference>
<accession>A0A1B2ELS7</accession>
<sequence length="61" mass="6953">MLFLWGREVKLQAVKRPFKVLLPTGQRRDEIAKVRGHRLGLLDTASGQGRLRVLAADRVCR</sequence>
<protein>
    <submittedName>
        <fullName evidence="1">Uncharacterized protein</fullName>
    </submittedName>
</protein>
<evidence type="ECO:0000313" key="1">
    <source>
        <dbReference type="EMBL" id="ANY80899.1"/>
    </source>
</evidence>
<dbReference type="EMBL" id="CP016616">
    <property type="protein sequence ID" value="ANY80899.1"/>
    <property type="molecule type" value="Genomic_DNA"/>
</dbReference>
<gene>
    <name evidence="1" type="ORF">BB934_23920</name>
</gene>
<proteinExistence type="predicted"/>